<evidence type="ECO:0000259" key="2">
    <source>
        <dbReference type="PROSITE" id="PS50987"/>
    </source>
</evidence>
<organism evidence="3 4">
    <name type="scientific">Amycolatopsis azurea DSM 43854</name>
    <dbReference type="NCBI Taxonomy" id="1238180"/>
    <lineage>
        <taxon>Bacteria</taxon>
        <taxon>Bacillati</taxon>
        <taxon>Actinomycetota</taxon>
        <taxon>Actinomycetes</taxon>
        <taxon>Pseudonocardiales</taxon>
        <taxon>Pseudonocardiaceae</taxon>
        <taxon>Amycolatopsis</taxon>
    </lineage>
</organism>
<dbReference type="GO" id="GO:0046685">
    <property type="term" value="P:response to arsenic-containing substance"/>
    <property type="evidence" value="ECO:0007669"/>
    <property type="project" value="UniProtKB-KW"/>
</dbReference>
<comment type="caution">
    <text evidence="3">The sequence shown here is derived from an EMBL/GenBank/DDBJ whole genome shotgun (WGS) entry which is preliminary data.</text>
</comment>
<dbReference type="GO" id="GO:0003700">
    <property type="term" value="F:DNA-binding transcription factor activity"/>
    <property type="evidence" value="ECO:0007669"/>
    <property type="project" value="InterPro"/>
</dbReference>
<dbReference type="InterPro" id="IPR036196">
    <property type="entry name" value="Ptyr_pPase_sf"/>
</dbReference>
<dbReference type="PROSITE" id="PS50987">
    <property type="entry name" value="HTH_ARSR_2"/>
    <property type="match status" value="1"/>
</dbReference>
<dbReference type="Pfam" id="PF01022">
    <property type="entry name" value="HTH_5"/>
    <property type="match status" value="1"/>
</dbReference>
<dbReference type="EMBL" id="ANMG01000021">
    <property type="protein sequence ID" value="EMD27591.1"/>
    <property type="molecule type" value="Genomic_DNA"/>
</dbReference>
<accession>M2QLL7</accession>
<protein>
    <submittedName>
        <fullName evidence="3">Arsenate reductase</fullName>
    </submittedName>
</protein>
<dbReference type="InterPro" id="IPR036390">
    <property type="entry name" value="WH_DNA-bd_sf"/>
</dbReference>
<dbReference type="PATRIC" id="fig|1238180.3.peg.2486"/>
<name>M2QLL7_9PSEU</name>
<keyword evidence="1" id="KW-0059">Arsenical resistance</keyword>
<dbReference type="SMART" id="SM00418">
    <property type="entry name" value="HTH_ARSR"/>
    <property type="match status" value="1"/>
</dbReference>
<dbReference type="CDD" id="cd16345">
    <property type="entry name" value="LMWP_ArsC"/>
    <property type="match status" value="1"/>
</dbReference>
<dbReference type="PANTHER" id="PTHR43428:SF1">
    <property type="entry name" value="ARSENATE REDUCTASE"/>
    <property type="match status" value="1"/>
</dbReference>
<dbReference type="InterPro" id="IPR001845">
    <property type="entry name" value="HTH_ArsR_DNA-bd_dom"/>
</dbReference>
<sequence length="304" mass="33628">MALGQGAPLYGWLFGGVVPFGSKPDPTHPPCRFSRFSSAEVWIYQPGLMYLRCVANVETLEPPPFVRLASDPLRWRLLCELSHGDRRVRELVETLGQPQNLVSYHLRKLRVAELVTARRSSFDGRDTYYHLDLGRCAGALAEAGGSLHPALASSSANATRAASRIKVLFVCTGNSGRSPMAEALLRHRAGSTVEVFSAGSHPKPVHPGAVRALAERGIALEHEPSHVDGLRHRRFHWVISLCDRVREVCPEFPGHPRVVHWSLPDPAEETDDAGGAYPAFRRLADELDRRIGFLTARIDEVKRA</sequence>
<dbReference type="PANTHER" id="PTHR43428">
    <property type="entry name" value="ARSENATE REDUCTASE"/>
    <property type="match status" value="1"/>
</dbReference>
<dbReference type="SUPFAM" id="SSF52788">
    <property type="entry name" value="Phosphotyrosine protein phosphatases I"/>
    <property type="match status" value="1"/>
</dbReference>
<dbReference type="Proteomes" id="UP000014137">
    <property type="component" value="Unassembled WGS sequence"/>
</dbReference>
<dbReference type="SUPFAM" id="SSF46785">
    <property type="entry name" value="Winged helix' DNA-binding domain"/>
    <property type="match status" value="1"/>
</dbReference>
<dbReference type="AlphaFoldDB" id="M2QLL7"/>
<proteinExistence type="predicted"/>
<evidence type="ECO:0000313" key="4">
    <source>
        <dbReference type="Proteomes" id="UP000014137"/>
    </source>
</evidence>
<dbReference type="SMART" id="SM00226">
    <property type="entry name" value="LMWPc"/>
    <property type="match status" value="1"/>
</dbReference>
<evidence type="ECO:0000313" key="3">
    <source>
        <dbReference type="EMBL" id="EMD27591.1"/>
    </source>
</evidence>
<reference evidence="3 4" key="1">
    <citation type="submission" date="2012-10" db="EMBL/GenBank/DDBJ databases">
        <title>Genome assembly of Amycolatopsis azurea DSM 43854.</title>
        <authorList>
            <person name="Khatri I."/>
            <person name="Kaur I."/>
            <person name="Subramanian S."/>
            <person name="Mayilraj S."/>
        </authorList>
    </citation>
    <scope>NUCLEOTIDE SEQUENCE [LARGE SCALE GENOMIC DNA]</scope>
    <source>
        <strain evidence="3 4">DSM 43854</strain>
    </source>
</reference>
<dbReference type="Gene3D" id="3.40.50.2300">
    <property type="match status" value="1"/>
</dbReference>
<dbReference type="InterPro" id="IPR036388">
    <property type="entry name" value="WH-like_DNA-bd_sf"/>
</dbReference>
<feature type="domain" description="HTH arsR-type" evidence="2">
    <location>
        <begin position="54"/>
        <end position="151"/>
    </location>
</feature>
<dbReference type="InterPro" id="IPR011991">
    <property type="entry name" value="ArsR-like_HTH"/>
</dbReference>
<dbReference type="Pfam" id="PF01451">
    <property type="entry name" value="LMWPc"/>
    <property type="match status" value="1"/>
</dbReference>
<dbReference type="Gene3D" id="1.10.10.10">
    <property type="entry name" value="Winged helix-like DNA-binding domain superfamily/Winged helix DNA-binding domain"/>
    <property type="match status" value="1"/>
</dbReference>
<gene>
    <name evidence="3" type="ORF">C791_1887</name>
</gene>
<dbReference type="InterPro" id="IPR023485">
    <property type="entry name" value="Ptyr_pPase"/>
</dbReference>
<dbReference type="CDD" id="cd00090">
    <property type="entry name" value="HTH_ARSR"/>
    <property type="match status" value="1"/>
</dbReference>
<evidence type="ECO:0000256" key="1">
    <source>
        <dbReference type="ARBA" id="ARBA00022849"/>
    </source>
</evidence>